<keyword evidence="3" id="KW-1185">Reference proteome</keyword>
<dbReference type="SUPFAM" id="SSF55729">
    <property type="entry name" value="Acyl-CoA N-acyltransferases (Nat)"/>
    <property type="match status" value="1"/>
</dbReference>
<dbReference type="CDD" id="cd04301">
    <property type="entry name" value="NAT_SF"/>
    <property type="match status" value="1"/>
</dbReference>
<dbReference type="RefSeq" id="WP_354368621.1">
    <property type="nucleotide sequence ID" value="NZ_JBEPMA010000009.1"/>
</dbReference>
<evidence type="ECO:0000313" key="2">
    <source>
        <dbReference type="EMBL" id="MET3617819.1"/>
    </source>
</evidence>
<dbReference type="Gene3D" id="3.40.630.30">
    <property type="match status" value="1"/>
</dbReference>
<gene>
    <name evidence="2" type="ORF">ABID14_001454</name>
</gene>
<dbReference type="EMBL" id="JBEPMA010000009">
    <property type="protein sequence ID" value="MET3617819.1"/>
    <property type="molecule type" value="Genomic_DNA"/>
</dbReference>
<evidence type="ECO:0000259" key="1">
    <source>
        <dbReference type="PROSITE" id="PS51186"/>
    </source>
</evidence>
<sequence length="189" mass="22652">MKKNGLLNYRPLKLEDVYTFKNWGHHDSILYYDYNFCQDSKSEMLAWYNWKTKKPFSKYFAITIDEKPIGFLSLKKINKILKSATLGIVIDPNYINMKIGTKILNIFFKDLEQKGYLKIYLYVASFNKRAIHLYENLGFKRVQTKLMAFQNGKITEDDPQFVENKECFKKVLNKTFFYAYKMELHLKKR</sequence>
<dbReference type="InterPro" id="IPR016181">
    <property type="entry name" value="Acyl_CoA_acyltransferase"/>
</dbReference>
<dbReference type="Pfam" id="PF00583">
    <property type="entry name" value="Acetyltransf_1"/>
    <property type="match status" value="1"/>
</dbReference>
<dbReference type="PANTHER" id="PTHR43415:SF3">
    <property type="entry name" value="GNAT-FAMILY ACETYLTRANSFERASE"/>
    <property type="match status" value="1"/>
</dbReference>
<dbReference type="Proteomes" id="UP001549162">
    <property type="component" value="Unassembled WGS sequence"/>
</dbReference>
<accession>A0ABV2JAL4</accession>
<dbReference type="PANTHER" id="PTHR43415">
    <property type="entry name" value="SPERMIDINE N(1)-ACETYLTRANSFERASE"/>
    <property type="match status" value="1"/>
</dbReference>
<name>A0ABV2JAL4_9FIRM</name>
<protein>
    <submittedName>
        <fullName evidence="2">RimJ/RimL family protein N-acetyltransferase</fullName>
    </submittedName>
</protein>
<dbReference type="InterPro" id="IPR000182">
    <property type="entry name" value="GNAT_dom"/>
</dbReference>
<evidence type="ECO:0000313" key="3">
    <source>
        <dbReference type="Proteomes" id="UP001549162"/>
    </source>
</evidence>
<comment type="caution">
    <text evidence="2">The sequence shown here is derived from an EMBL/GenBank/DDBJ whole genome shotgun (WGS) entry which is preliminary data.</text>
</comment>
<dbReference type="PROSITE" id="PS51186">
    <property type="entry name" value="GNAT"/>
    <property type="match status" value="1"/>
</dbReference>
<reference evidence="2 3" key="1">
    <citation type="submission" date="2024-06" db="EMBL/GenBank/DDBJ databases">
        <title>Genomic Encyclopedia of Type Strains, Phase IV (KMG-IV): sequencing the most valuable type-strain genomes for metagenomic binning, comparative biology and taxonomic classification.</title>
        <authorList>
            <person name="Goeker M."/>
        </authorList>
    </citation>
    <scope>NUCLEOTIDE SEQUENCE [LARGE SCALE GENOMIC DNA]</scope>
    <source>
        <strain evidence="2 3">DSM 21460</strain>
    </source>
</reference>
<feature type="domain" description="N-acetyltransferase" evidence="1">
    <location>
        <begin position="7"/>
        <end position="187"/>
    </location>
</feature>
<organism evidence="2 3">
    <name type="scientific">Peptoniphilus olsenii</name>
    <dbReference type="NCBI Taxonomy" id="411570"/>
    <lineage>
        <taxon>Bacteria</taxon>
        <taxon>Bacillati</taxon>
        <taxon>Bacillota</taxon>
        <taxon>Tissierellia</taxon>
        <taxon>Tissierellales</taxon>
        <taxon>Peptoniphilaceae</taxon>
        <taxon>Peptoniphilus</taxon>
    </lineage>
</organism>
<proteinExistence type="predicted"/>